<evidence type="ECO:0000313" key="10">
    <source>
        <dbReference type="EMBL" id="OHA91546.1"/>
    </source>
</evidence>
<comment type="function">
    <text evidence="9">Essential subunit of the Sec protein translocation channel SecYEG. Clamps together the 2 halves of SecY. May contact the channel plug during translocation.</text>
</comment>
<evidence type="ECO:0000256" key="5">
    <source>
        <dbReference type="ARBA" id="ARBA00022927"/>
    </source>
</evidence>
<reference evidence="10 11" key="1">
    <citation type="journal article" date="2016" name="Nat. Commun.">
        <title>Thousands of microbial genomes shed light on interconnected biogeochemical processes in an aquifer system.</title>
        <authorList>
            <person name="Anantharaman K."/>
            <person name="Brown C.T."/>
            <person name="Hug L.A."/>
            <person name="Sharon I."/>
            <person name="Castelle C.J."/>
            <person name="Probst A.J."/>
            <person name="Thomas B.C."/>
            <person name="Singh A."/>
            <person name="Wilkins M.J."/>
            <person name="Karaoz U."/>
            <person name="Brodie E.L."/>
            <person name="Williams K.H."/>
            <person name="Hubbard S.S."/>
            <person name="Banfield J.F."/>
        </authorList>
    </citation>
    <scope>NUCLEOTIDE SEQUENCE [LARGE SCALE GENOMIC DNA]</scope>
</reference>
<comment type="caution">
    <text evidence="10">The sequence shown here is derived from an EMBL/GenBank/DDBJ whole genome shotgun (WGS) entry which is preliminary data.</text>
</comment>
<dbReference type="EMBL" id="MHVJ01000011">
    <property type="protein sequence ID" value="OHA91546.1"/>
    <property type="molecule type" value="Genomic_DNA"/>
</dbReference>
<dbReference type="Proteomes" id="UP000178612">
    <property type="component" value="Unassembled WGS sequence"/>
</dbReference>
<dbReference type="GO" id="GO:0006605">
    <property type="term" value="P:protein targeting"/>
    <property type="evidence" value="ECO:0007669"/>
    <property type="project" value="UniProtKB-UniRule"/>
</dbReference>
<protein>
    <recommendedName>
        <fullName evidence="9">Protein translocase subunit SecE</fullName>
    </recommendedName>
</protein>
<dbReference type="Pfam" id="PF00584">
    <property type="entry name" value="SecE"/>
    <property type="match status" value="1"/>
</dbReference>
<dbReference type="PANTHER" id="PTHR33910:SF1">
    <property type="entry name" value="PROTEIN TRANSLOCASE SUBUNIT SECE"/>
    <property type="match status" value="1"/>
</dbReference>
<evidence type="ECO:0000256" key="6">
    <source>
        <dbReference type="ARBA" id="ARBA00022989"/>
    </source>
</evidence>
<keyword evidence="7 9" id="KW-0811">Translocation</keyword>
<evidence type="ECO:0000256" key="1">
    <source>
        <dbReference type="ARBA" id="ARBA00004370"/>
    </source>
</evidence>
<evidence type="ECO:0000313" key="11">
    <source>
        <dbReference type="Proteomes" id="UP000178612"/>
    </source>
</evidence>
<dbReference type="GO" id="GO:0043952">
    <property type="term" value="P:protein transport by the Sec complex"/>
    <property type="evidence" value="ECO:0007669"/>
    <property type="project" value="UniProtKB-UniRule"/>
</dbReference>
<dbReference type="InterPro" id="IPR005807">
    <property type="entry name" value="SecE_bac"/>
</dbReference>
<dbReference type="GO" id="GO:0008320">
    <property type="term" value="F:protein transmembrane transporter activity"/>
    <property type="evidence" value="ECO:0007669"/>
    <property type="project" value="UniProtKB-UniRule"/>
</dbReference>
<keyword evidence="8 9" id="KW-0472">Membrane</keyword>
<proteinExistence type="inferred from homology"/>
<dbReference type="AlphaFoldDB" id="A0A1G2T2N7"/>
<dbReference type="NCBIfam" id="TIGR00964">
    <property type="entry name" value="secE_bact"/>
    <property type="match status" value="1"/>
</dbReference>
<dbReference type="Gene3D" id="1.20.5.1030">
    <property type="entry name" value="Preprotein translocase secy subunit"/>
    <property type="match status" value="1"/>
</dbReference>
<dbReference type="GO" id="GO:0065002">
    <property type="term" value="P:intracellular protein transmembrane transport"/>
    <property type="evidence" value="ECO:0007669"/>
    <property type="project" value="UniProtKB-UniRule"/>
</dbReference>
<accession>A0A1G2T2N7</accession>
<sequence>MLLTRFVNYVKDTRGELSHVVWPSRRQAIVFTAIVVVVSIVVAAYLGFFDYVLSLILQKFIL</sequence>
<gene>
    <name evidence="9" type="primary">secE</name>
    <name evidence="10" type="ORF">A2758_00300</name>
</gene>
<name>A0A1G2T2N7_9BACT</name>
<dbReference type="InterPro" id="IPR038379">
    <property type="entry name" value="SecE_sf"/>
</dbReference>
<organism evidence="10 11">
    <name type="scientific">Candidatus Zambryskibacteria bacterium RIFCSPHIGHO2_01_FULL_49_18</name>
    <dbReference type="NCBI Taxonomy" id="1802740"/>
    <lineage>
        <taxon>Bacteria</taxon>
        <taxon>Candidatus Zambryskiibacteriota</taxon>
    </lineage>
</organism>
<comment type="similarity">
    <text evidence="9">Belongs to the SecE/SEC61-gamma family.</text>
</comment>
<keyword evidence="2 9" id="KW-0813">Transport</keyword>
<comment type="subunit">
    <text evidence="9">Component of the Sec protein translocase complex. Heterotrimer consisting of SecY, SecE and SecG subunits. The heterotrimers can form oligomers, although 1 heterotrimer is thought to be able to translocate proteins. Interacts with the ribosome. Interacts with SecDF, and other proteins may be involved. Interacts with SecA.</text>
</comment>
<comment type="subcellular location">
    <subcellularLocation>
        <location evidence="9">Cell membrane</location>
        <topology evidence="9">Single-pass membrane protein</topology>
    </subcellularLocation>
    <subcellularLocation>
        <location evidence="1">Membrane</location>
    </subcellularLocation>
</comment>
<evidence type="ECO:0000256" key="2">
    <source>
        <dbReference type="ARBA" id="ARBA00022448"/>
    </source>
</evidence>
<keyword evidence="5 9" id="KW-0653">Protein transport</keyword>
<dbReference type="HAMAP" id="MF_00422">
    <property type="entry name" value="SecE"/>
    <property type="match status" value="1"/>
</dbReference>
<feature type="transmembrane region" description="Helical" evidence="9">
    <location>
        <begin position="28"/>
        <end position="53"/>
    </location>
</feature>
<evidence type="ECO:0000256" key="4">
    <source>
        <dbReference type="ARBA" id="ARBA00022692"/>
    </source>
</evidence>
<evidence type="ECO:0000256" key="7">
    <source>
        <dbReference type="ARBA" id="ARBA00023010"/>
    </source>
</evidence>
<dbReference type="GO" id="GO:0005886">
    <property type="term" value="C:plasma membrane"/>
    <property type="evidence" value="ECO:0007669"/>
    <property type="project" value="UniProtKB-SubCell"/>
</dbReference>
<evidence type="ECO:0000256" key="8">
    <source>
        <dbReference type="ARBA" id="ARBA00023136"/>
    </source>
</evidence>
<dbReference type="InterPro" id="IPR001901">
    <property type="entry name" value="Translocase_SecE/Sec61-g"/>
</dbReference>
<keyword evidence="3 9" id="KW-1003">Cell membrane</keyword>
<dbReference type="GO" id="GO:0009306">
    <property type="term" value="P:protein secretion"/>
    <property type="evidence" value="ECO:0007669"/>
    <property type="project" value="UniProtKB-UniRule"/>
</dbReference>
<keyword evidence="4 9" id="KW-0812">Transmembrane</keyword>
<evidence type="ECO:0000256" key="3">
    <source>
        <dbReference type="ARBA" id="ARBA00022475"/>
    </source>
</evidence>
<keyword evidence="6 9" id="KW-1133">Transmembrane helix</keyword>
<dbReference type="PANTHER" id="PTHR33910">
    <property type="entry name" value="PROTEIN TRANSLOCASE SUBUNIT SECE"/>
    <property type="match status" value="1"/>
</dbReference>
<evidence type="ECO:0000256" key="9">
    <source>
        <dbReference type="HAMAP-Rule" id="MF_00422"/>
    </source>
</evidence>